<comment type="caution">
    <text evidence="1">The sequence shown here is derived from an EMBL/GenBank/DDBJ whole genome shotgun (WGS) entry which is preliminary data.</text>
</comment>
<keyword evidence="2" id="KW-1185">Reference proteome</keyword>
<proteinExistence type="predicted"/>
<evidence type="ECO:0000313" key="2">
    <source>
        <dbReference type="Proteomes" id="UP001164539"/>
    </source>
</evidence>
<dbReference type="EMBL" id="CM051397">
    <property type="protein sequence ID" value="KAJ4719865.1"/>
    <property type="molecule type" value="Genomic_DNA"/>
</dbReference>
<dbReference type="Proteomes" id="UP001164539">
    <property type="component" value="Chromosome 4"/>
</dbReference>
<gene>
    <name evidence="1" type="ORF">OWV82_007780</name>
</gene>
<protein>
    <submittedName>
        <fullName evidence="1">CASP-like protein</fullName>
    </submittedName>
</protein>
<sequence length="128" mass="13609">MSANFASTISMPTDTCLLQLSLDLPTQSCKLFSHCFYISTGNRCITGDGSFTFEFYGDKIASYLLATGAAAGFAVTSELKRSGEEGIPDDVDKFLNKGYGSAAVVLIGFVCTALLSVFSSYALPRKAN</sequence>
<name>A0ACC1YBB7_MELAZ</name>
<organism evidence="1 2">
    <name type="scientific">Melia azedarach</name>
    <name type="common">Chinaberry tree</name>
    <dbReference type="NCBI Taxonomy" id="155640"/>
    <lineage>
        <taxon>Eukaryota</taxon>
        <taxon>Viridiplantae</taxon>
        <taxon>Streptophyta</taxon>
        <taxon>Embryophyta</taxon>
        <taxon>Tracheophyta</taxon>
        <taxon>Spermatophyta</taxon>
        <taxon>Magnoliopsida</taxon>
        <taxon>eudicotyledons</taxon>
        <taxon>Gunneridae</taxon>
        <taxon>Pentapetalae</taxon>
        <taxon>rosids</taxon>
        <taxon>malvids</taxon>
        <taxon>Sapindales</taxon>
        <taxon>Meliaceae</taxon>
        <taxon>Melia</taxon>
    </lineage>
</organism>
<reference evidence="1 2" key="1">
    <citation type="journal article" date="2023" name="Science">
        <title>Complex scaffold remodeling in plant triterpene biosynthesis.</title>
        <authorList>
            <person name="De La Pena R."/>
            <person name="Hodgson H."/>
            <person name="Liu J.C."/>
            <person name="Stephenson M.J."/>
            <person name="Martin A.C."/>
            <person name="Owen C."/>
            <person name="Harkess A."/>
            <person name="Leebens-Mack J."/>
            <person name="Jimenez L.E."/>
            <person name="Osbourn A."/>
            <person name="Sattely E.S."/>
        </authorList>
    </citation>
    <scope>NUCLEOTIDE SEQUENCE [LARGE SCALE GENOMIC DNA]</scope>
    <source>
        <strain evidence="2">cv. JPN11</strain>
        <tissue evidence="1">Leaf</tissue>
    </source>
</reference>
<accession>A0ACC1YBB7</accession>
<evidence type="ECO:0000313" key="1">
    <source>
        <dbReference type="EMBL" id="KAJ4719865.1"/>
    </source>
</evidence>